<organism evidence="3 4">
    <name type="scientific">Pseudomonas chaetocerotis</name>
    <dbReference type="NCBI Taxonomy" id="2758695"/>
    <lineage>
        <taxon>Bacteria</taxon>
        <taxon>Pseudomonadati</taxon>
        <taxon>Pseudomonadota</taxon>
        <taxon>Gammaproteobacteria</taxon>
        <taxon>Pseudomonadales</taxon>
        <taxon>Pseudomonadaceae</taxon>
        <taxon>Pseudomonas</taxon>
    </lineage>
</organism>
<evidence type="ECO:0000313" key="3">
    <source>
        <dbReference type="EMBL" id="MBG0835697.1"/>
    </source>
</evidence>
<dbReference type="InterPro" id="IPR047721">
    <property type="entry name" value="DrmB"/>
</dbReference>
<comment type="caution">
    <text evidence="3">The sequence shown here is derived from an EMBL/GenBank/DDBJ whole genome shotgun (WGS) entry which is preliminary data.</text>
</comment>
<dbReference type="EMBL" id="JACFYX010000009">
    <property type="protein sequence ID" value="MBG0835697.1"/>
    <property type="molecule type" value="Genomic_DNA"/>
</dbReference>
<feature type="region of interest" description="Disordered" evidence="1">
    <location>
        <begin position="327"/>
        <end position="347"/>
    </location>
</feature>
<reference evidence="3" key="1">
    <citation type="submission" date="2020-07" db="EMBL/GenBank/DDBJ databases">
        <title>Pseudomonas chaetoceroseae sp. nov., a new member of the Pseudomonas oleovorans group isolated from a culture of Chaetoceros calcitrans.</title>
        <authorList>
            <person name="Girard L."/>
            <person name="Lood C."/>
            <person name="De Mot R."/>
            <person name="Baudart J."/>
        </authorList>
    </citation>
    <scope>NUCLEOTIDE SEQUENCE</scope>
    <source>
        <strain evidence="3">536</strain>
    </source>
</reference>
<evidence type="ECO:0000313" key="4">
    <source>
        <dbReference type="Proteomes" id="UP000596932"/>
    </source>
</evidence>
<dbReference type="Proteomes" id="UP000596932">
    <property type="component" value="Unassembled WGS sequence"/>
</dbReference>
<dbReference type="AlphaFoldDB" id="A0A931CYD3"/>
<sequence>MNMANEKTVVGSVRPSQLLWTYGPGALVDLPNLSVITSGIDIWQKERCAVITEARLLAAVQQRLGAQVESLRMAPFSKSETSDRLSAEARVGVPVRPFPRWLRCVKCGLLAPYDNGLFELKENPYRPESTRFVHAGCRGSDGKLPPKDADAVPARMLLACRNGHLDDFPWHWFVHSGPSTCRGTLRFFESGASLQTENLWVRCDKCEAAKSLAQAFGKAGKENLPGCRGRHPHLDRFDHECDEDARAVLLGATNSWFPVSISALAIPRPNASPLQQIIIDHWDDFADVEDVGELKGTIKALTKRGEAAGLDAHTPEVVWAAIEAHRSGADAEDEDEPDIKGPEWRVLTDPTPVNDYPNFLSEETAPPASFQSVIARVLLLKRLREVNALLGFTRVESPDEIGVAGSGPVSAPLSSSRPDWIPANQVHGEGIFIQFDEAAIAAWEQNPAVQQADARLRGGHKGWRNRRDLSPAEAGYPGARYVLLHTLAHLLIRELALECGYNAASIRERIYASVNEDGNQAGFIIYTAAADSDGTLGGLVELGKPENLERLLTQALRRARICSSDPLCAEHDPQKDQSLHAAACHACSFVAETSCESSNRYLDRAMVVPTVQNAATAFFQDA</sequence>
<evidence type="ECO:0000259" key="2">
    <source>
        <dbReference type="Pfam" id="PF09369"/>
    </source>
</evidence>
<gene>
    <name evidence="3" type="ORF">H3221_11310</name>
</gene>
<dbReference type="Pfam" id="PF09369">
    <property type="entry name" value="MZB"/>
    <property type="match status" value="1"/>
</dbReference>
<name>A0A931CYD3_9PSED</name>
<protein>
    <submittedName>
        <fullName evidence="3">DUF1998 domain-containing protein</fullName>
    </submittedName>
</protein>
<evidence type="ECO:0000256" key="1">
    <source>
        <dbReference type="SAM" id="MobiDB-lite"/>
    </source>
</evidence>
<keyword evidence="4" id="KW-1185">Reference proteome</keyword>
<accession>A0A931CYD3</accession>
<feature type="domain" description="MrfA-like Zn-binding" evidence="2">
    <location>
        <begin position="487"/>
        <end position="587"/>
    </location>
</feature>
<dbReference type="InterPro" id="IPR018973">
    <property type="entry name" value="MZB"/>
</dbReference>
<proteinExistence type="predicted"/>
<dbReference type="NCBIfam" id="NF038324">
    <property type="entry name" value="DrmB_fam"/>
    <property type="match status" value="1"/>
</dbReference>